<keyword evidence="5 8" id="KW-0472">Membrane</keyword>
<sequence>MPQQKLADSALTPPRLDSPPIQPLERLLKFDETPSWFEGNQFILTGYRHESRSAILCLHSWTYLHNESCNIYSHLLPAVAYAALHWCLVNIYLPSRYNTLSKGDGLILSLFLSTVVLCLGASSLYHTFLNHSAPIAKRWLLCDYMGIITLIQGCFISGIYFGFYCEPYLQRVYWTMIVVLGSLTATILLSSKFQDQKWRGFRVAVFVCTGLSAFAPITHALFLYGLKRSMNVGLPYYLTEGAIIAFAAFIYERQIPERWFPGKFDIWGHSHTIFHSMVALGMCVHFVGLLEALEYTYYNSQCTLR</sequence>
<dbReference type="GO" id="GO:0038023">
    <property type="term" value="F:signaling receptor activity"/>
    <property type="evidence" value="ECO:0007669"/>
    <property type="project" value="TreeGrafter"/>
</dbReference>
<evidence type="ECO:0000256" key="4">
    <source>
        <dbReference type="ARBA" id="ARBA00022989"/>
    </source>
</evidence>
<keyword evidence="3 8" id="KW-0812">Transmembrane</keyword>
<dbReference type="GO" id="GO:0016020">
    <property type="term" value="C:membrane"/>
    <property type="evidence" value="ECO:0007669"/>
    <property type="project" value="UniProtKB-SubCell"/>
</dbReference>
<comment type="caution">
    <text evidence="9">The sequence shown here is derived from an EMBL/GenBank/DDBJ whole genome shotgun (WGS) entry which is preliminary data.</text>
</comment>
<evidence type="ECO:0000256" key="3">
    <source>
        <dbReference type="ARBA" id="ARBA00022692"/>
    </source>
</evidence>
<dbReference type="PANTHER" id="PTHR20855">
    <property type="entry name" value="ADIPOR/PROGESTIN RECEPTOR-RELATED"/>
    <property type="match status" value="1"/>
</dbReference>
<feature type="transmembrane region" description="Helical" evidence="8">
    <location>
        <begin position="173"/>
        <end position="191"/>
    </location>
</feature>
<feature type="transmembrane region" description="Helical" evidence="8">
    <location>
        <begin position="140"/>
        <end position="161"/>
    </location>
</feature>
<evidence type="ECO:0000313" key="9">
    <source>
        <dbReference type="EMBL" id="KAF3896058.1"/>
    </source>
</evidence>
<feature type="transmembrane region" description="Helical" evidence="8">
    <location>
        <begin position="272"/>
        <end position="290"/>
    </location>
</feature>
<dbReference type="Pfam" id="PF03006">
    <property type="entry name" value="HlyIII"/>
    <property type="match status" value="1"/>
</dbReference>
<gene>
    <name evidence="9" type="ORF">GY632_2999</name>
</gene>
<feature type="region of interest" description="Disordered" evidence="7">
    <location>
        <begin position="1"/>
        <end position="20"/>
    </location>
</feature>
<evidence type="ECO:0000313" key="10">
    <source>
        <dbReference type="Proteomes" id="UP000749309"/>
    </source>
</evidence>
<evidence type="ECO:0000256" key="6">
    <source>
        <dbReference type="PIRSR" id="PIRSR604254-1"/>
    </source>
</evidence>
<dbReference type="InterPro" id="IPR004254">
    <property type="entry name" value="AdipoR/HlyIII-related"/>
</dbReference>
<dbReference type="EMBL" id="JAAQVJ010000079">
    <property type="protein sequence ID" value="KAF3896058.1"/>
    <property type="molecule type" value="Genomic_DNA"/>
</dbReference>
<feature type="transmembrane region" description="Helical" evidence="8">
    <location>
        <begin position="234"/>
        <end position="251"/>
    </location>
</feature>
<keyword evidence="6" id="KW-0479">Metal-binding</keyword>
<proteinExistence type="inferred from homology"/>
<reference evidence="9" key="1">
    <citation type="submission" date="2020-03" db="EMBL/GenBank/DDBJ databases">
        <title>Whole Genome Sequence of Trichophyton interdigitale from India.</title>
        <authorList>
            <person name="Kumar P."/>
        </authorList>
    </citation>
    <scope>NUCLEOTIDE SEQUENCE</scope>
    <source>
        <strain evidence="9">UCMS-IGIB-CI14</strain>
    </source>
</reference>
<name>A0A9P5CXA1_9EURO</name>
<feature type="binding site" evidence="6">
    <location>
        <position position="271"/>
    </location>
    <ligand>
        <name>Zn(2+)</name>
        <dbReference type="ChEBI" id="CHEBI:29105"/>
    </ligand>
</feature>
<feature type="binding site" evidence="6">
    <location>
        <position position="126"/>
    </location>
    <ligand>
        <name>Zn(2+)</name>
        <dbReference type="ChEBI" id="CHEBI:29105"/>
    </ligand>
</feature>
<accession>A0A9P5CXA1</accession>
<dbReference type="GO" id="GO:0006882">
    <property type="term" value="P:intracellular zinc ion homeostasis"/>
    <property type="evidence" value="ECO:0007669"/>
    <property type="project" value="TreeGrafter"/>
</dbReference>
<evidence type="ECO:0000256" key="7">
    <source>
        <dbReference type="SAM" id="MobiDB-lite"/>
    </source>
</evidence>
<comment type="subcellular location">
    <subcellularLocation>
        <location evidence="1">Membrane</location>
        <topology evidence="1">Multi-pass membrane protein</topology>
    </subcellularLocation>
</comment>
<keyword evidence="6" id="KW-0862">Zinc</keyword>
<comment type="similarity">
    <text evidence="2">Belongs to the ADIPOR family.</text>
</comment>
<feature type="transmembrane region" description="Helical" evidence="8">
    <location>
        <begin position="203"/>
        <end position="222"/>
    </location>
</feature>
<dbReference type="Proteomes" id="UP000749309">
    <property type="component" value="Unassembled WGS sequence"/>
</dbReference>
<evidence type="ECO:0000256" key="8">
    <source>
        <dbReference type="SAM" id="Phobius"/>
    </source>
</evidence>
<dbReference type="GO" id="GO:0046872">
    <property type="term" value="F:metal ion binding"/>
    <property type="evidence" value="ECO:0007669"/>
    <property type="project" value="UniProtKB-KW"/>
</dbReference>
<evidence type="ECO:0000256" key="5">
    <source>
        <dbReference type="ARBA" id="ARBA00023136"/>
    </source>
</evidence>
<feature type="transmembrane region" description="Helical" evidence="8">
    <location>
        <begin position="105"/>
        <end position="128"/>
    </location>
</feature>
<protein>
    <submittedName>
        <fullName evidence="9">PPR-type GPCR protein</fullName>
    </submittedName>
</protein>
<evidence type="ECO:0000256" key="2">
    <source>
        <dbReference type="ARBA" id="ARBA00007018"/>
    </source>
</evidence>
<feature type="binding site" evidence="6">
    <location>
        <position position="275"/>
    </location>
    <ligand>
        <name>Zn(2+)</name>
        <dbReference type="ChEBI" id="CHEBI:29105"/>
    </ligand>
</feature>
<evidence type="ECO:0000256" key="1">
    <source>
        <dbReference type="ARBA" id="ARBA00004141"/>
    </source>
</evidence>
<feature type="transmembrane region" description="Helical" evidence="8">
    <location>
        <begin position="75"/>
        <end position="93"/>
    </location>
</feature>
<organism evidence="9 10">
    <name type="scientific">Trichophyton interdigitale</name>
    <dbReference type="NCBI Taxonomy" id="101480"/>
    <lineage>
        <taxon>Eukaryota</taxon>
        <taxon>Fungi</taxon>
        <taxon>Dikarya</taxon>
        <taxon>Ascomycota</taxon>
        <taxon>Pezizomycotina</taxon>
        <taxon>Eurotiomycetes</taxon>
        <taxon>Eurotiomycetidae</taxon>
        <taxon>Onygenales</taxon>
        <taxon>Arthrodermataceae</taxon>
        <taxon>Trichophyton</taxon>
    </lineage>
</organism>
<keyword evidence="4 8" id="KW-1133">Transmembrane helix</keyword>
<dbReference type="AlphaFoldDB" id="A0A9P5CXA1"/>
<dbReference type="PANTHER" id="PTHR20855:SF52">
    <property type="entry name" value="ADIPONECTIN RECEPTOR PROTEIN"/>
    <property type="match status" value="1"/>
</dbReference>